<dbReference type="AlphaFoldDB" id="A0A378U6L6"/>
<keyword evidence="3" id="KW-1185">Reference proteome</keyword>
<name>A0A378U6L6_MYROD</name>
<reference evidence="2 3" key="1">
    <citation type="submission" date="2018-06" db="EMBL/GenBank/DDBJ databases">
        <authorList>
            <consortium name="Pathogen Informatics"/>
            <person name="Doyle S."/>
        </authorList>
    </citation>
    <scope>NUCLEOTIDE SEQUENCE [LARGE SCALE GENOMIC DNA]</scope>
    <source>
        <strain evidence="2 3">NCTC11179</strain>
    </source>
</reference>
<gene>
    <name evidence="2" type="ORF">NCTC11179_03507</name>
</gene>
<protein>
    <submittedName>
        <fullName evidence="2">Uncharacterized protein</fullName>
    </submittedName>
</protein>
<organism evidence="2 3">
    <name type="scientific">Myroides odoratus</name>
    <name type="common">Flavobacterium odoratum</name>
    <dbReference type="NCBI Taxonomy" id="256"/>
    <lineage>
        <taxon>Bacteria</taxon>
        <taxon>Pseudomonadati</taxon>
        <taxon>Bacteroidota</taxon>
        <taxon>Flavobacteriia</taxon>
        <taxon>Flavobacteriales</taxon>
        <taxon>Flavobacteriaceae</taxon>
        <taxon>Myroides</taxon>
    </lineage>
</organism>
<evidence type="ECO:0000313" key="3">
    <source>
        <dbReference type="Proteomes" id="UP000255024"/>
    </source>
</evidence>
<evidence type="ECO:0000256" key="1">
    <source>
        <dbReference type="SAM" id="MobiDB-lite"/>
    </source>
</evidence>
<sequence length="94" mass="11130">MFNKLAAAFVGKLFCLFVSCFFVELHANPINFLSNRRRFDIQRDTLLKYNPQKNKSKRSADSSNTKTKYKPSEIKKLPQKDLSQYILYFCFKCF</sequence>
<feature type="region of interest" description="Disordered" evidence="1">
    <location>
        <begin position="51"/>
        <end position="72"/>
    </location>
</feature>
<dbReference type="Proteomes" id="UP000255024">
    <property type="component" value="Unassembled WGS sequence"/>
</dbReference>
<dbReference type="EMBL" id="UGQL01000002">
    <property type="protein sequence ID" value="STZ69982.1"/>
    <property type="molecule type" value="Genomic_DNA"/>
</dbReference>
<evidence type="ECO:0000313" key="2">
    <source>
        <dbReference type="EMBL" id="STZ69982.1"/>
    </source>
</evidence>
<accession>A0A378U6L6</accession>
<proteinExistence type="predicted"/>